<comment type="caution">
    <text evidence="2">The sequence shown here is derived from an EMBL/GenBank/DDBJ whole genome shotgun (WGS) entry which is preliminary data.</text>
</comment>
<feature type="compositionally biased region" description="Acidic residues" evidence="1">
    <location>
        <begin position="93"/>
        <end position="102"/>
    </location>
</feature>
<feature type="compositionally biased region" description="Basic and acidic residues" evidence="1">
    <location>
        <begin position="103"/>
        <end position="127"/>
    </location>
</feature>
<organism evidence="2 3">
    <name type="scientific">Scyliorhinus torazame</name>
    <name type="common">Cloudy catshark</name>
    <name type="synonym">Catulus torazame</name>
    <dbReference type="NCBI Taxonomy" id="75743"/>
    <lineage>
        <taxon>Eukaryota</taxon>
        <taxon>Metazoa</taxon>
        <taxon>Chordata</taxon>
        <taxon>Craniata</taxon>
        <taxon>Vertebrata</taxon>
        <taxon>Chondrichthyes</taxon>
        <taxon>Elasmobranchii</taxon>
        <taxon>Galeomorphii</taxon>
        <taxon>Galeoidea</taxon>
        <taxon>Carcharhiniformes</taxon>
        <taxon>Scyliorhinidae</taxon>
        <taxon>Scyliorhinus</taxon>
    </lineage>
</organism>
<evidence type="ECO:0000256" key="1">
    <source>
        <dbReference type="SAM" id="MobiDB-lite"/>
    </source>
</evidence>
<reference evidence="2 3" key="1">
    <citation type="journal article" date="2018" name="Nat. Ecol. Evol.">
        <title>Shark genomes provide insights into elasmobranch evolution and the origin of vertebrates.</title>
        <authorList>
            <person name="Hara Y"/>
            <person name="Yamaguchi K"/>
            <person name="Onimaru K"/>
            <person name="Kadota M"/>
            <person name="Koyanagi M"/>
            <person name="Keeley SD"/>
            <person name="Tatsumi K"/>
            <person name="Tanaka K"/>
            <person name="Motone F"/>
            <person name="Kageyama Y"/>
            <person name="Nozu R"/>
            <person name="Adachi N"/>
            <person name="Nishimura O"/>
            <person name="Nakagawa R"/>
            <person name="Tanegashima C"/>
            <person name="Kiyatake I"/>
            <person name="Matsumoto R"/>
            <person name="Murakumo K"/>
            <person name="Nishida K"/>
            <person name="Terakita A"/>
            <person name="Kuratani S"/>
            <person name="Sato K"/>
            <person name="Hyodo S Kuraku.S."/>
        </authorList>
    </citation>
    <scope>NUCLEOTIDE SEQUENCE [LARGE SCALE GENOMIC DNA]</scope>
</reference>
<feature type="compositionally biased region" description="Basic and acidic residues" evidence="1">
    <location>
        <begin position="44"/>
        <end position="75"/>
    </location>
</feature>
<proteinExistence type="predicted"/>
<protein>
    <submittedName>
        <fullName evidence="2">Uncharacterized protein</fullName>
    </submittedName>
</protein>
<dbReference type="AlphaFoldDB" id="A0A401Q4S8"/>
<feature type="non-terminal residue" evidence="2">
    <location>
        <position position="1"/>
    </location>
</feature>
<dbReference type="STRING" id="75743.A0A401Q4S8"/>
<dbReference type="OrthoDB" id="6022699at2759"/>
<keyword evidence="3" id="KW-1185">Reference proteome</keyword>
<gene>
    <name evidence="2" type="ORF">scyTo_0017157</name>
</gene>
<evidence type="ECO:0000313" key="2">
    <source>
        <dbReference type="EMBL" id="GCB80372.1"/>
    </source>
</evidence>
<accession>A0A401Q4S8</accession>
<name>A0A401Q4S8_SCYTO</name>
<dbReference type="Proteomes" id="UP000288216">
    <property type="component" value="Unassembled WGS sequence"/>
</dbReference>
<sequence>RRVIFRERRPNETEGAPDLSIEAPIDRMDRASVKRRGGGKGCGRGRDGFPRSVDGFDLRGKRELERHNGNDKAEAETNPADEANEMEKPLEILEGDAENEQNEGEHEATVDDGPHEMTLDEWKALQE</sequence>
<feature type="region of interest" description="Disordered" evidence="1">
    <location>
        <begin position="1"/>
        <end position="127"/>
    </location>
</feature>
<dbReference type="EMBL" id="BFAA01010921">
    <property type="protein sequence ID" value="GCB80372.1"/>
    <property type="molecule type" value="Genomic_DNA"/>
</dbReference>
<evidence type="ECO:0000313" key="3">
    <source>
        <dbReference type="Proteomes" id="UP000288216"/>
    </source>
</evidence>
<feature type="compositionally biased region" description="Basic and acidic residues" evidence="1">
    <location>
        <begin position="1"/>
        <end position="12"/>
    </location>
</feature>